<dbReference type="Pfam" id="PF02393">
    <property type="entry name" value="US22"/>
    <property type="match status" value="1"/>
</dbReference>
<reference evidence="2" key="1">
    <citation type="submission" date="2013-03" db="EMBL/GenBank/DDBJ databases">
        <authorList>
            <person name="Jeffery W."/>
            <person name="Warren W."/>
            <person name="Wilson R.K."/>
        </authorList>
    </citation>
    <scope>NUCLEOTIDE SEQUENCE</scope>
    <source>
        <strain evidence="2">female</strain>
    </source>
</reference>
<accession>A0A3B1KEF0</accession>
<dbReference type="InterPro" id="IPR003360">
    <property type="entry name" value="US22-like"/>
</dbReference>
<name>A0A3B1KEF0_ASTMX</name>
<dbReference type="Bgee" id="ENSAMXG00000031781">
    <property type="expression patterns" value="Expressed in heart and 13 other cell types or tissues"/>
</dbReference>
<keyword evidence="2" id="KW-1185">Reference proteome</keyword>
<evidence type="ECO:0000313" key="2">
    <source>
        <dbReference type="Proteomes" id="UP000018467"/>
    </source>
</evidence>
<reference evidence="1" key="4">
    <citation type="submission" date="2025-09" db="UniProtKB">
        <authorList>
            <consortium name="Ensembl"/>
        </authorList>
    </citation>
    <scope>IDENTIFICATION</scope>
</reference>
<reference evidence="1" key="3">
    <citation type="submission" date="2025-08" db="UniProtKB">
        <authorList>
            <consortium name="Ensembl"/>
        </authorList>
    </citation>
    <scope>IDENTIFICATION</scope>
</reference>
<proteinExistence type="predicted"/>
<dbReference type="Ensembl" id="ENSAMXT00000042766.1">
    <property type="protein sequence ID" value="ENSAMXP00000053077.1"/>
    <property type="gene ID" value="ENSAMXG00000031781.1"/>
</dbReference>
<reference evidence="2" key="2">
    <citation type="journal article" date="2014" name="Nat. Commun.">
        <title>The cavefish genome reveals candidate genes for eye loss.</title>
        <authorList>
            <person name="McGaugh S.E."/>
            <person name="Gross J.B."/>
            <person name="Aken B."/>
            <person name="Blin M."/>
            <person name="Borowsky R."/>
            <person name="Chalopin D."/>
            <person name="Hinaux H."/>
            <person name="Jeffery W.R."/>
            <person name="Keene A."/>
            <person name="Ma L."/>
            <person name="Minx P."/>
            <person name="Murphy D."/>
            <person name="O'Quin K.E."/>
            <person name="Retaux S."/>
            <person name="Rohner N."/>
            <person name="Searle S.M."/>
            <person name="Stahl B.A."/>
            <person name="Tabin C."/>
            <person name="Volff J.N."/>
            <person name="Yoshizawa M."/>
            <person name="Warren W.C."/>
        </authorList>
    </citation>
    <scope>NUCLEOTIDE SEQUENCE [LARGE SCALE GENOMIC DNA]</scope>
    <source>
        <strain evidence="2">female</strain>
    </source>
</reference>
<organism evidence="1 2">
    <name type="scientific">Astyanax mexicanus</name>
    <name type="common">Blind cave fish</name>
    <name type="synonym">Astyanax fasciatus mexicanus</name>
    <dbReference type="NCBI Taxonomy" id="7994"/>
    <lineage>
        <taxon>Eukaryota</taxon>
        <taxon>Metazoa</taxon>
        <taxon>Chordata</taxon>
        <taxon>Craniata</taxon>
        <taxon>Vertebrata</taxon>
        <taxon>Euteleostomi</taxon>
        <taxon>Actinopterygii</taxon>
        <taxon>Neopterygii</taxon>
        <taxon>Teleostei</taxon>
        <taxon>Ostariophysi</taxon>
        <taxon>Characiformes</taxon>
        <taxon>Characoidei</taxon>
        <taxon>Acestrorhamphidae</taxon>
        <taxon>Acestrorhamphinae</taxon>
        <taxon>Astyanax</taxon>
    </lineage>
</organism>
<dbReference type="Proteomes" id="UP000018467">
    <property type="component" value="Unassembled WGS sequence"/>
</dbReference>
<sequence>MRFSALTPYFPKKTPVHLFRKENSVFPVRSSASPDLQQLTPRQKKITEDFLTPQLMKCGAQKYLEEIGSFVSKHSGAKIKLKKVERYNFRVGSLKDTSYKNTDLLQEWEQFYLPDEMKMVVIGVLENFPCGEDSAELVLMVCEDGNVFAYEDERLHLVASSLKELLEFGVHFPGSTYYHCGQSFEDMTKDDWNKVKNSEEAREKRQKHQDMLESIKPTLLRNLKIIKQRLQEEPPPGGREMGVPLPVS</sequence>
<protein>
    <submittedName>
        <fullName evidence="1">Uncharacterized LOC103021673</fullName>
    </submittedName>
</protein>
<evidence type="ECO:0000313" key="1">
    <source>
        <dbReference type="Ensembl" id="ENSAMXP00000053077.1"/>
    </source>
</evidence>
<dbReference type="AlphaFoldDB" id="A0A3B1KEF0"/>
<dbReference type="InParanoid" id="A0A3B1KEF0"/>
<dbReference type="GeneTree" id="ENSGT00390000001663"/>